<reference evidence="11 12" key="1">
    <citation type="submission" date="2019-05" db="EMBL/GenBank/DDBJ databases">
        <authorList>
            <consortium name="Science for Life Laboratories"/>
        </authorList>
    </citation>
    <scope>NUCLEOTIDE SEQUENCE [LARGE SCALE GENOMIC DNA]</scope>
    <source>
        <strain evidence="11">Soil9</strain>
    </source>
</reference>
<dbReference type="Proteomes" id="UP000464178">
    <property type="component" value="Chromosome"/>
</dbReference>
<dbReference type="EMBL" id="LR593886">
    <property type="protein sequence ID" value="VTR91168.1"/>
    <property type="molecule type" value="Genomic_DNA"/>
</dbReference>
<keyword evidence="7 10" id="KW-0472">Membrane</keyword>
<keyword evidence="3 10" id="KW-0812">Transmembrane</keyword>
<keyword evidence="12" id="KW-1185">Reference proteome</keyword>
<evidence type="ECO:0000256" key="7">
    <source>
        <dbReference type="ARBA" id="ARBA00023136"/>
    </source>
</evidence>
<feature type="transmembrane region" description="Helical" evidence="10">
    <location>
        <begin position="475"/>
        <end position="498"/>
    </location>
</feature>
<evidence type="ECO:0000256" key="2">
    <source>
        <dbReference type="ARBA" id="ARBA00022475"/>
    </source>
</evidence>
<organism evidence="11 12">
    <name type="scientific">Gemmata massiliana</name>
    <dbReference type="NCBI Taxonomy" id="1210884"/>
    <lineage>
        <taxon>Bacteria</taxon>
        <taxon>Pseudomonadati</taxon>
        <taxon>Planctomycetota</taxon>
        <taxon>Planctomycetia</taxon>
        <taxon>Gemmatales</taxon>
        <taxon>Gemmataceae</taxon>
        <taxon>Gemmata</taxon>
    </lineage>
</organism>
<evidence type="ECO:0000256" key="9">
    <source>
        <dbReference type="ARBA" id="ARBA00061532"/>
    </source>
</evidence>
<feature type="transmembrane region" description="Helical" evidence="10">
    <location>
        <begin position="291"/>
        <end position="312"/>
    </location>
</feature>
<feature type="transmembrane region" description="Helical" evidence="10">
    <location>
        <begin position="504"/>
        <end position="525"/>
    </location>
</feature>
<dbReference type="AlphaFoldDB" id="A0A6P2CQ68"/>
<proteinExistence type="inferred from homology"/>
<gene>
    <name evidence="11" type="ORF">SOIL9_65460</name>
</gene>
<comment type="function">
    <text evidence="8">Involved in peptidoglycan biosynthesis. Transports lipid-linked peptidoglycan precursors from the inner to the outer leaflet of the cytoplasmic membrane.</text>
</comment>
<comment type="subcellular location">
    <subcellularLocation>
        <location evidence="1">Cell membrane</location>
        <topology evidence="1">Multi-pass membrane protein</topology>
    </subcellularLocation>
</comment>
<keyword evidence="4" id="KW-0133">Cell shape</keyword>
<evidence type="ECO:0000256" key="5">
    <source>
        <dbReference type="ARBA" id="ARBA00022984"/>
    </source>
</evidence>
<feature type="transmembrane region" description="Helical" evidence="10">
    <location>
        <begin position="388"/>
        <end position="410"/>
    </location>
</feature>
<feature type="transmembrane region" description="Helical" evidence="10">
    <location>
        <begin position="169"/>
        <end position="189"/>
    </location>
</feature>
<evidence type="ECO:0000256" key="3">
    <source>
        <dbReference type="ARBA" id="ARBA00022692"/>
    </source>
</evidence>
<evidence type="ECO:0000256" key="4">
    <source>
        <dbReference type="ARBA" id="ARBA00022960"/>
    </source>
</evidence>
<evidence type="ECO:0000313" key="12">
    <source>
        <dbReference type="Proteomes" id="UP000464178"/>
    </source>
</evidence>
<dbReference type="PANTHER" id="PTHR30250:SF26">
    <property type="entry name" value="PSMA PROTEIN"/>
    <property type="match status" value="1"/>
</dbReference>
<feature type="transmembrane region" description="Helical" evidence="10">
    <location>
        <begin position="20"/>
        <end position="38"/>
    </location>
</feature>
<dbReference type="GO" id="GO:0008360">
    <property type="term" value="P:regulation of cell shape"/>
    <property type="evidence" value="ECO:0007669"/>
    <property type="project" value="UniProtKB-KW"/>
</dbReference>
<dbReference type="Pfam" id="PF03023">
    <property type="entry name" value="MurJ"/>
    <property type="match status" value="1"/>
</dbReference>
<keyword evidence="2" id="KW-1003">Cell membrane</keyword>
<name>A0A6P2CQ68_9BACT</name>
<dbReference type="InterPro" id="IPR050833">
    <property type="entry name" value="Poly_Biosynth_Transport"/>
</dbReference>
<feature type="transmembrane region" description="Helical" evidence="10">
    <location>
        <begin position="352"/>
        <end position="376"/>
    </location>
</feature>
<protein>
    <recommendedName>
        <fullName evidence="13">Polysaccharide biosynthesis protein C-terminal domain-containing protein</fullName>
    </recommendedName>
</protein>
<evidence type="ECO:0000256" key="8">
    <source>
        <dbReference type="ARBA" id="ARBA00060041"/>
    </source>
</evidence>
<feature type="transmembrane region" description="Helical" evidence="10">
    <location>
        <begin position="50"/>
        <end position="71"/>
    </location>
</feature>
<accession>A0A6P2CQ68</accession>
<feature type="transmembrane region" description="Helical" evidence="10">
    <location>
        <begin position="83"/>
        <end position="111"/>
    </location>
</feature>
<keyword evidence="6 10" id="KW-1133">Transmembrane helix</keyword>
<feature type="transmembrane region" description="Helical" evidence="10">
    <location>
        <begin position="442"/>
        <end position="463"/>
    </location>
</feature>
<evidence type="ECO:0000256" key="1">
    <source>
        <dbReference type="ARBA" id="ARBA00004651"/>
    </source>
</evidence>
<dbReference type="PANTHER" id="PTHR30250">
    <property type="entry name" value="PST FAMILY PREDICTED COLANIC ACID TRANSPORTER"/>
    <property type="match status" value="1"/>
</dbReference>
<evidence type="ECO:0008006" key="13">
    <source>
        <dbReference type="Google" id="ProtNLM"/>
    </source>
</evidence>
<evidence type="ECO:0000256" key="10">
    <source>
        <dbReference type="SAM" id="Phobius"/>
    </source>
</evidence>
<evidence type="ECO:0000256" key="6">
    <source>
        <dbReference type="ARBA" id="ARBA00022989"/>
    </source>
</evidence>
<dbReference type="InterPro" id="IPR004268">
    <property type="entry name" value="MurJ"/>
</dbReference>
<dbReference type="GO" id="GO:0005886">
    <property type="term" value="C:plasma membrane"/>
    <property type="evidence" value="ECO:0007669"/>
    <property type="project" value="UniProtKB-SubCell"/>
</dbReference>
<keyword evidence="5" id="KW-0573">Peptidoglycan synthesis</keyword>
<feature type="transmembrane region" description="Helical" evidence="10">
    <location>
        <begin position="123"/>
        <end position="149"/>
    </location>
</feature>
<dbReference type="KEGG" id="gms:SOIL9_65460"/>
<feature type="transmembrane region" description="Helical" evidence="10">
    <location>
        <begin position="417"/>
        <end position="436"/>
    </location>
</feature>
<dbReference type="GO" id="GO:0009252">
    <property type="term" value="P:peptidoglycan biosynthetic process"/>
    <property type="evidence" value="ECO:0007669"/>
    <property type="project" value="UniProtKB-KW"/>
</dbReference>
<evidence type="ECO:0000313" key="11">
    <source>
        <dbReference type="EMBL" id="VTR91168.1"/>
    </source>
</evidence>
<comment type="similarity">
    <text evidence="9">Belongs to the MurJ/MviN family.</text>
</comment>
<sequence length="554" mass="59097">MHYPSPLRAGFTVWVALDSLPSAVVASGFCSIGTEAAALSEPRSANRSLLIGAATNWAAFVAALGISFFLAPYLVRSLGDARYGVWCIAESILAYFTLFDLGIAACLVRFVAKLHATSNRHELSKLVSACFGLFVLAGAGVMVLGGAIVPFVAPGMERKLDESGDVLPFMLLMLANLAMTLPLSVFPTILDGLQRFGTKSAGRLVCLTLRVAAIVWVMETRPGLLSLALVFTAANLLEHALMAVACFRFLPGLRISLKLIDRITLKEVRGYSIDAFLAMIAGRITGQTGTIVVGGFMTVATAGHYAIAMRLVDMAKNLLRAATTTLTPAVSEREAVGDFDGVRRVLLDGTRWVLYLVLPIHIGLLFFGGPFLARWMGNSQYAEWCYPAMMVLSATLTIGVAQSVAARILYGMGKLKLFARLALVEAAVNLALSFALVGPFGLVGVAVAVSAPNVLFCLFVIVYSCRTLEVGAWRYLRVGWLKPACAAVVPTAVWSFVAPVEADWFAITFGVAVGLVPFVVCVAAIEFAQRLKFVRSGITRTAPVAQSGPITAEA</sequence>
<feature type="transmembrane region" description="Helical" evidence="10">
    <location>
        <begin position="224"/>
        <end position="247"/>
    </location>
</feature>